<evidence type="ECO:0000256" key="1">
    <source>
        <dbReference type="ARBA" id="ARBA00004167"/>
    </source>
</evidence>
<evidence type="ECO:0000256" key="6">
    <source>
        <dbReference type="ARBA" id="ARBA00022729"/>
    </source>
</evidence>
<keyword evidence="6 12" id="KW-0732">Signal</keyword>
<keyword evidence="9" id="KW-0472">Membrane</keyword>
<dbReference type="Gene3D" id="2.40.170.20">
    <property type="entry name" value="TonB-dependent receptor, beta-barrel domain"/>
    <property type="match status" value="1"/>
</dbReference>
<keyword evidence="4" id="KW-1134">Transmembrane beta strand</keyword>
<sequence>MNSSERLARLLFTLAALPGVVGAQAPPAATSEPRAVEVDVQATDAGTAVSSDDASRLGLEADGGAVWLQPPTLVTDSPAAWPGGFQGATSDVKLLLVVDEHGAVTEAKVAEPSVYEPLNEAARTAALGLRFTPALMAGRPVGVRIHFSYHFEPPAGLASTTARIHGEVRARGTRRLLKDAALFVDGGEEPAALVDEQGRFELEVPAGTHHFLVRAPGHQPFTFEESVIPGQSLEVVYRLQPAVVNPYETIVRDDKPRTEVTRISLHAQELREVPGTQGDPFRVIMLMPGVASVASGLGYPVVRGGQPAATGYFLDGVRVPMLYHLLLGPAVIHPDFIDTIDFYPGSPPVQYGRVLGGAVEGRLSRPREDRLHATAYADLINAGGFIEYPFEKTGTSISVAGRYSYTGLLIPVAYAIFNNEEDNPLHAGFWDYQLRVEQKVGEGRLRLFALGSSDDAGEDSGNYEGGLGGTIVSRFHRVDLRGTHPVAGGEGELGVTVGLDEVGLVGRETMHQPGQEGLVKVVTGEYGLDQLTFSARAGWKRRLSDAVEVQLGGDVEHRRVATTITGSARPPGWRPTDEAHPLKQPSSLGTFAGAFTSVNWRPSERWLVVPGARVDVYHLVPGIQQVAVEPRLTVRHQLTEKLTLKGGAGLFHQPPTILLHLPAMDVSGLRYGLQKGAQFDVGAEWKAREGLELSADAFYNPLSRTVEFDVKQVLENRQRRGLLREDPAASGYAYGIDLMARHPLGGNWFGWVTYSFIQSKRHKRFARYNDDTTVREMAEADLAFAFEQAHVFNAALSYKLDNNWTVGTVLHFNTGRPESGEISSVTQREVRTSDNYFSWVRKDADQVQRLAPFFRVDFRAARSWSMQDFNLEAYLDILNLSLQQEVYAYEYTRKAGKLHRESKGLPVIVPMLGLKGSY</sequence>
<dbReference type="Pfam" id="PF00593">
    <property type="entry name" value="TonB_dep_Rec_b-barrel"/>
    <property type="match status" value="1"/>
</dbReference>
<evidence type="ECO:0000256" key="5">
    <source>
        <dbReference type="ARBA" id="ARBA00022692"/>
    </source>
</evidence>
<evidence type="ECO:0000256" key="7">
    <source>
        <dbReference type="ARBA" id="ARBA00022989"/>
    </source>
</evidence>
<protein>
    <submittedName>
        <fullName evidence="15">TonB-dependent receptor</fullName>
    </submittedName>
</protein>
<evidence type="ECO:0000259" key="13">
    <source>
        <dbReference type="Pfam" id="PF00593"/>
    </source>
</evidence>
<dbReference type="SUPFAM" id="SSF56935">
    <property type="entry name" value="Porins"/>
    <property type="match status" value="1"/>
</dbReference>
<evidence type="ECO:0000256" key="2">
    <source>
        <dbReference type="ARBA" id="ARBA00004571"/>
    </source>
</evidence>
<feature type="chain" id="PRO_5046837908" evidence="12">
    <location>
        <begin position="26"/>
        <end position="918"/>
    </location>
</feature>
<evidence type="ECO:0000256" key="3">
    <source>
        <dbReference type="ARBA" id="ARBA00022448"/>
    </source>
</evidence>
<accession>A0ABX7NJE5</accession>
<evidence type="ECO:0000256" key="8">
    <source>
        <dbReference type="ARBA" id="ARBA00023077"/>
    </source>
</evidence>
<keyword evidence="5" id="KW-0812">Transmembrane</keyword>
<feature type="domain" description="TonB C-terminal" evidence="14">
    <location>
        <begin position="87"/>
        <end position="152"/>
    </location>
</feature>
<evidence type="ECO:0000256" key="11">
    <source>
        <dbReference type="ARBA" id="ARBA00023237"/>
    </source>
</evidence>
<feature type="domain" description="TonB-dependent receptor-like beta-barrel" evidence="13">
    <location>
        <begin position="530"/>
        <end position="880"/>
    </location>
</feature>
<keyword evidence="16" id="KW-1185">Reference proteome</keyword>
<dbReference type="InterPro" id="IPR006260">
    <property type="entry name" value="TonB/TolA_C"/>
</dbReference>
<dbReference type="PANTHER" id="PTHR30069">
    <property type="entry name" value="TONB-DEPENDENT OUTER MEMBRANE RECEPTOR"/>
    <property type="match status" value="1"/>
</dbReference>
<dbReference type="RefSeq" id="WP_206720478.1">
    <property type="nucleotide sequence ID" value="NZ_CP071090.1"/>
</dbReference>
<dbReference type="InterPro" id="IPR039426">
    <property type="entry name" value="TonB-dep_rcpt-like"/>
</dbReference>
<evidence type="ECO:0000313" key="16">
    <source>
        <dbReference type="Proteomes" id="UP000662747"/>
    </source>
</evidence>
<dbReference type="InterPro" id="IPR036942">
    <property type="entry name" value="Beta-barrel_TonB_sf"/>
</dbReference>
<name>A0ABX7NJE5_9BACT</name>
<reference evidence="15 16" key="1">
    <citation type="submission" date="2021-02" db="EMBL/GenBank/DDBJ databases">
        <title>De Novo genome assembly of isolated myxobacteria.</title>
        <authorList>
            <person name="Stevens D.C."/>
        </authorList>
    </citation>
    <scope>NUCLEOTIDE SEQUENCE [LARGE SCALE GENOMIC DNA]</scope>
    <source>
        <strain evidence="16">SCPEA02</strain>
    </source>
</reference>
<dbReference type="Proteomes" id="UP000662747">
    <property type="component" value="Chromosome"/>
</dbReference>
<keyword evidence="8" id="KW-0798">TonB box</keyword>
<keyword evidence="10 15" id="KW-0675">Receptor</keyword>
<dbReference type="Gene3D" id="2.60.40.1120">
    <property type="entry name" value="Carboxypeptidase-like, regulatory domain"/>
    <property type="match status" value="1"/>
</dbReference>
<proteinExistence type="predicted"/>
<evidence type="ECO:0000259" key="14">
    <source>
        <dbReference type="Pfam" id="PF03544"/>
    </source>
</evidence>
<dbReference type="Pfam" id="PF03544">
    <property type="entry name" value="TonB_C"/>
    <property type="match status" value="1"/>
</dbReference>
<gene>
    <name evidence="15" type="ORF">JY651_26405</name>
</gene>
<evidence type="ECO:0000256" key="9">
    <source>
        <dbReference type="ARBA" id="ARBA00023136"/>
    </source>
</evidence>
<feature type="signal peptide" evidence="12">
    <location>
        <begin position="1"/>
        <end position="25"/>
    </location>
</feature>
<dbReference type="PANTHER" id="PTHR30069:SF29">
    <property type="entry name" value="HEMOGLOBIN AND HEMOGLOBIN-HAPTOGLOBIN-BINDING PROTEIN 1-RELATED"/>
    <property type="match status" value="1"/>
</dbReference>
<dbReference type="InterPro" id="IPR000531">
    <property type="entry name" value="Beta-barrel_TonB"/>
</dbReference>
<evidence type="ECO:0000256" key="10">
    <source>
        <dbReference type="ARBA" id="ARBA00023170"/>
    </source>
</evidence>
<dbReference type="SUPFAM" id="SSF74653">
    <property type="entry name" value="TolA/TonB C-terminal domain"/>
    <property type="match status" value="1"/>
</dbReference>
<dbReference type="EMBL" id="CP071090">
    <property type="protein sequence ID" value="QSQ18890.1"/>
    <property type="molecule type" value="Genomic_DNA"/>
</dbReference>
<dbReference type="Gene3D" id="3.30.1150.10">
    <property type="match status" value="1"/>
</dbReference>
<comment type="subcellular location">
    <subcellularLocation>
        <location evidence="2">Cell outer membrane</location>
        <topology evidence="2">Multi-pass membrane protein</topology>
    </subcellularLocation>
    <subcellularLocation>
        <location evidence="1">Membrane</location>
        <topology evidence="1">Single-pass membrane protein</topology>
    </subcellularLocation>
</comment>
<dbReference type="NCBIfam" id="TIGR01352">
    <property type="entry name" value="tonB_Cterm"/>
    <property type="match status" value="1"/>
</dbReference>
<organism evidence="15 16">
    <name type="scientific">Pyxidicoccus parkwayensis</name>
    <dbReference type="NCBI Taxonomy" id="2813578"/>
    <lineage>
        <taxon>Bacteria</taxon>
        <taxon>Pseudomonadati</taxon>
        <taxon>Myxococcota</taxon>
        <taxon>Myxococcia</taxon>
        <taxon>Myxococcales</taxon>
        <taxon>Cystobacterineae</taxon>
        <taxon>Myxococcaceae</taxon>
        <taxon>Pyxidicoccus</taxon>
    </lineage>
</organism>
<evidence type="ECO:0000313" key="15">
    <source>
        <dbReference type="EMBL" id="QSQ18890.1"/>
    </source>
</evidence>
<evidence type="ECO:0000256" key="12">
    <source>
        <dbReference type="SAM" id="SignalP"/>
    </source>
</evidence>
<dbReference type="InterPro" id="IPR037682">
    <property type="entry name" value="TonB_C"/>
</dbReference>
<keyword evidence="3" id="KW-0813">Transport</keyword>
<dbReference type="InterPro" id="IPR008969">
    <property type="entry name" value="CarboxyPept-like_regulatory"/>
</dbReference>
<keyword evidence="7" id="KW-1133">Transmembrane helix</keyword>
<dbReference type="SUPFAM" id="SSF49464">
    <property type="entry name" value="Carboxypeptidase regulatory domain-like"/>
    <property type="match status" value="1"/>
</dbReference>
<evidence type="ECO:0000256" key="4">
    <source>
        <dbReference type="ARBA" id="ARBA00022452"/>
    </source>
</evidence>
<keyword evidence="11" id="KW-0998">Cell outer membrane</keyword>